<reference evidence="4" key="1">
    <citation type="submission" date="2023-12" db="EMBL/GenBank/DDBJ databases">
        <title>Fervidustalea candida gen. nov., sp. nov., a novel member of the family Paenibacillaceae isolated from a geothermal area.</title>
        <authorList>
            <person name="Li W.-J."/>
            <person name="Jiao J.-Y."/>
            <person name="Chen Y."/>
        </authorList>
    </citation>
    <scope>NUCLEOTIDE SEQUENCE</scope>
    <source>
        <strain evidence="4">SYSU GA230002</strain>
    </source>
</reference>
<dbReference type="Pfam" id="PF02557">
    <property type="entry name" value="VanY"/>
    <property type="match status" value="1"/>
</dbReference>
<name>A0ABU5ZKS2_9BACL</name>
<keyword evidence="2" id="KW-0732">Signal</keyword>
<dbReference type="PROSITE" id="PS51257">
    <property type="entry name" value="PROKAR_LIPOPROTEIN"/>
    <property type="match status" value="1"/>
</dbReference>
<evidence type="ECO:0000256" key="2">
    <source>
        <dbReference type="SAM" id="SignalP"/>
    </source>
</evidence>
<dbReference type="PANTHER" id="PTHR34385">
    <property type="entry name" value="D-ALANYL-D-ALANINE CARBOXYPEPTIDASE"/>
    <property type="match status" value="1"/>
</dbReference>
<feature type="domain" description="D-alanyl-D-alanine carboxypeptidase-like core" evidence="3">
    <location>
        <begin position="221"/>
        <end position="350"/>
    </location>
</feature>
<dbReference type="EMBL" id="JAYJLD010000017">
    <property type="protein sequence ID" value="MEB3102437.1"/>
    <property type="molecule type" value="Genomic_DNA"/>
</dbReference>
<dbReference type="Gene3D" id="2.60.40.1080">
    <property type="match status" value="1"/>
</dbReference>
<feature type="chain" id="PRO_5047220281" evidence="2">
    <location>
        <begin position="23"/>
        <end position="376"/>
    </location>
</feature>
<accession>A0ABU5ZKS2</accession>
<evidence type="ECO:0000313" key="5">
    <source>
        <dbReference type="Proteomes" id="UP001310386"/>
    </source>
</evidence>
<feature type="compositionally biased region" description="Polar residues" evidence="1">
    <location>
        <begin position="29"/>
        <end position="43"/>
    </location>
</feature>
<evidence type="ECO:0000259" key="3">
    <source>
        <dbReference type="Pfam" id="PF02557"/>
    </source>
</evidence>
<dbReference type="InterPro" id="IPR003709">
    <property type="entry name" value="VanY-like_core_dom"/>
</dbReference>
<protein>
    <submittedName>
        <fullName evidence="4">M15 family metallopeptidase</fullName>
    </submittedName>
</protein>
<comment type="caution">
    <text evidence="4">The sequence shown here is derived from an EMBL/GenBank/DDBJ whole genome shotgun (WGS) entry which is preliminary data.</text>
</comment>
<dbReference type="CDD" id="cd14852">
    <property type="entry name" value="LD-carboxypeptidase"/>
    <property type="match status" value="1"/>
</dbReference>
<dbReference type="InterPro" id="IPR009045">
    <property type="entry name" value="Zn_M74/Hedgehog-like"/>
</dbReference>
<dbReference type="InterPro" id="IPR058193">
    <property type="entry name" value="VanY/YodJ_core_dom"/>
</dbReference>
<dbReference type="Gene3D" id="3.30.1380.10">
    <property type="match status" value="1"/>
</dbReference>
<keyword evidence="5" id="KW-1185">Reference proteome</keyword>
<feature type="signal peptide" evidence="2">
    <location>
        <begin position="1"/>
        <end position="22"/>
    </location>
</feature>
<dbReference type="Proteomes" id="UP001310386">
    <property type="component" value="Unassembled WGS sequence"/>
</dbReference>
<dbReference type="InterPro" id="IPR052179">
    <property type="entry name" value="DD-CPase-like"/>
</dbReference>
<evidence type="ECO:0000313" key="4">
    <source>
        <dbReference type="EMBL" id="MEB3102437.1"/>
    </source>
</evidence>
<dbReference type="RefSeq" id="WP_371754559.1">
    <property type="nucleotide sequence ID" value="NZ_JAYJLD010000017.1"/>
</dbReference>
<dbReference type="SUPFAM" id="SSF55166">
    <property type="entry name" value="Hedgehog/DD-peptidase"/>
    <property type="match status" value="1"/>
</dbReference>
<dbReference type="PANTHER" id="PTHR34385:SF1">
    <property type="entry name" value="PEPTIDOGLYCAN L-ALANYL-D-GLUTAMATE ENDOPEPTIDASE CWLK"/>
    <property type="match status" value="1"/>
</dbReference>
<sequence length="376" mass="40660">MNDRFKTAWLAVTAALALSLFAGGCTASKQSDGGPGQTANPASSAVAADSRSTDVKNVSQIFVKPASVVLPPVGDSSAKAFQPLEIDGVLDKQNQIILYNGTDKDEMKAANPKDFAFTSSNPDVVTVNKEGIISVSPKAVTGDTAKVTVRYADKSAECLISIKYSLQQTLTTGPDGLAVVTNPADPAVVVNKQRGLPADYIPMDLVQPHVPFSFAGDSEKKHLRKAAANALEQLFAAAKKDGIELFGVSGYRSYRTQQTIFSYNVKHQGEEEARRFSAQPGHSEHQTGLAIDVSSQSAKFGLEETFGDTVEGKWLASHAHEFGFIIRYPKGKEESTGYAYEPWHIRYVGKQIAEQIYRKNWTLEEFFSGTLPASNS</sequence>
<gene>
    <name evidence="4" type="ORF">VF724_12270</name>
</gene>
<organism evidence="4 5">
    <name type="scientific">Ferviditalea candida</name>
    <dbReference type="NCBI Taxonomy" id="3108399"/>
    <lineage>
        <taxon>Bacteria</taxon>
        <taxon>Bacillati</taxon>
        <taxon>Bacillota</taxon>
        <taxon>Bacilli</taxon>
        <taxon>Bacillales</taxon>
        <taxon>Paenibacillaceae</taxon>
        <taxon>Ferviditalea</taxon>
    </lineage>
</organism>
<proteinExistence type="predicted"/>
<evidence type="ECO:0000256" key="1">
    <source>
        <dbReference type="SAM" id="MobiDB-lite"/>
    </source>
</evidence>
<feature type="region of interest" description="Disordered" evidence="1">
    <location>
        <begin position="29"/>
        <end position="51"/>
    </location>
</feature>